<feature type="binding site" evidence="5">
    <location>
        <position position="86"/>
    </location>
    <ligand>
        <name>Mg(2+)</name>
        <dbReference type="ChEBI" id="CHEBI:18420"/>
        <label>1</label>
        <note>catalytic</note>
    </ligand>
</feature>
<dbReference type="Proteomes" id="UP000824202">
    <property type="component" value="Unassembled WGS sequence"/>
</dbReference>
<dbReference type="InterPro" id="IPR006240">
    <property type="entry name" value="CysQ"/>
</dbReference>
<dbReference type="GO" id="GO:0000103">
    <property type="term" value="P:sulfate assimilation"/>
    <property type="evidence" value="ECO:0007669"/>
    <property type="project" value="TreeGrafter"/>
</dbReference>
<name>A0A9D1UYB7_9BACT</name>
<dbReference type="SUPFAM" id="SSF56655">
    <property type="entry name" value="Carbohydrate phosphatase"/>
    <property type="match status" value="1"/>
</dbReference>
<feature type="binding site" evidence="4">
    <location>
        <position position="227"/>
    </location>
    <ligand>
        <name>Mg(2+)</name>
        <dbReference type="ChEBI" id="CHEBI:18420"/>
        <label>2</label>
    </ligand>
</feature>
<evidence type="ECO:0000256" key="3">
    <source>
        <dbReference type="ARBA" id="ARBA00022842"/>
    </source>
</evidence>
<dbReference type="PANTHER" id="PTHR43028:SF5">
    <property type="entry name" value="3'(2'),5'-BISPHOSPHATE NUCLEOTIDASE 1"/>
    <property type="match status" value="1"/>
</dbReference>
<reference evidence="6" key="2">
    <citation type="submission" date="2021-04" db="EMBL/GenBank/DDBJ databases">
        <authorList>
            <person name="Gilroy R."/>
        </authorList>
    </citation>
    <scope>NUCLEOTIDE SEQUENCE</scope>
    <source>
        <strain evidence="6">23274</strain>
    </source>
</reference>
<dbReference type="InterPro" id="IPR050725">
    <property type="entry name" value="CysQ/Inositol_MonoPase"/>
</dbReference>
<reference evidence="6" key="1">
    <citation type="journal article" date="2021" name="PeerJ">
        <title>Extensive microbial diversity within the chicken gut microbiome revealed by metagenomics and culture.</title>
        <authorList>
            <person name="Gilroy R."/>
            <person name="Ravi A."/>
            <person name="Getino M."/>
            <person name="Pursley I."/>
            <person name="Horton D.L."/>
            <person name="Alikhan N.F."/>
            <person name="Baker D."/>
            <person name="Gharbi K."/>
            <person name="Hall N."/>
            <person name="Watson M."/>
            <person name="Adriaenssens E.M."/>
            <person name="Foster-Nyarko E."/>
            <person name="Jarju S."/>
            <person name="Secka A."/>
            <person name="Antonio M."/>
            <person name="Oren A."/>
            <person name="Chaudhuri R.R."/>
            <person name="La Ragione R."/>
            <person name="Hildebrand F."/>
            <person name="Pallen M.J."/>
        </authorList>
    </citation>
    <scope>NUCLEOTIDE SEQUENCE</scope>
    <source>
        <strain evidence="6">23274</strain>
    </source>
</reference>
<keyword evidence="4" id="KW-1003">Cell membrane</keyword>
<feature type="binding site" evidence="4">
    <location>
        <position position="88"/>
    </location>
    <ligand>
        <name>Mg(2+)</name>
        <dbReference type="ChEBI" id="CHEBI:18420"/>
        <label>1</label>
    </ligand>
</feature>
<comment type="function">
    <text evidence="4">Converts adenosine-3',5'-bisphosphate (PAP) to AMP.</text>
</comment>
<dbReference type="InterPro" id="IPR020583">
    <property type="entry name" value="Inositol_monoP_metal-BS"/>
</dbReference>
<dbReference type="EMBL" id="DXFT01000021">
    <property type="protein sequence ID" value="HIX02706.1"/>
    <property type="molecule type" value="Genomic_DNA"/>
</dbReference>
<feature type="binding site" evidence="5">
    <location>
        <position position="66"/>
    </location>
    <ligand>
        <name>Mg(2+)</name>
        <dbReference type="ChEBI" id="CHEBI:18420"/>
        <label>1</label>
        <note>catalytic</note>
    </ligand>
</feature>
<dbReference type="InterPro" id="IPR000760">
    <property type="entry name" value="Inositol_monophosphatase-like"/>
</dbReference>
<comment type="similarity">
    <text evidence="4">Belongs to the inositol monophosphatase superfamily. CysQ family.</text>
</comment>
<keyword evidence="3 4" id="KW-0460">Magnesium</keyword>
<dbReference type="CDD" id="cd01638">
    <property type="entry name" value="CysQ"/>
    <property type="match status" value="1"/>
</dbReference>
<dbReference type="NCBIfam" id="TIGR01331">
    <property type="entry name" value="bisphos_cysQ"/>
    <property type="match status" value="1"/>
</dbReference>
<dbReference type="PANTHER" id="PTHR43028">
    <property type="entry name" value="3'(2'),5'-BISPHOSPHATE NUCLEOTIDASE 1"/>
    <property type="match status" value="1"/>
</dbReference>
<sequence length="266" mass="30053">MNSLLETAIRAALEAGKKISEIYHDPEADFEIERKADNSPLTVADRKSNEIIMAYLEKTPYPVISEENKHVDFAQREAWKIVWIVDPLDGTKEFIKRNGEFTVNIALVYEGRPALGVIYIPERNTLYYGTLKDGAWKVEDVRWENGMDFAEMESRAVRLPLERKEKGFVVVASRSHLNAETEAFLARLEKEHGEVSLASVGSSIKICLVAEGSADIYPRFAPTMEWDTAAGHAIAKAAGKDVYREDGTTPLTYNKEDLRNPWFIVK</sequence>
<feature type="binding site" evidence="4">
    <location>
        <begin position="88"/>
        <end position="91"/>
    </location>
    <ligand>
        <name>substrate</name>
    </ligand>
</feature>
<keyword evidence="4 6" id="KW-0378">Hydrolase</keyword>
<feature type="binding site" evidence="4">
    <location>
        <position position="227"/>
    </location>
    <ligand>
        <name>substrate</name>
    </ligand>
</feature>
<dbReference type="GO" id="GO:0005886">
    <property type="term" value="C:plasma membrane"/>
    <property type="evidence" value="ECO:0007669"/>
    <property type="project" value="UniProtKB-SubCell"/>
</dbReference>
<feature type="binding site" evidence="5">
    <location>
        <position position="88"/>
    </location>
    <ligand>
        <name>Mg(2+)</name>
        <dbReference type="ChEBI" id="CHEBI:18420"/>
        <label>1</label>
        <note>catalytic</note>
    </ligand>
</feature>
<feature type="binding site" evidence="5">
    <location>
        <position position="89"/>
    </location>
    <ligand>
        <name>Mg(2+)</name>
        <dbReference type="ChEBI" id="CHEBI:18420"/>
        <label>1</label>
        <note>catalytic</note>
    </ligand>
</feature>
<dbReference type="GO" id="GO:0008441">
    <property type="term" value="F:3'(2'),5'-bisphosphate nucleotidase activity"/>
    <property type="evidence" value="ECO:0007669"/>
    <property type="project" value="UniProtKB-UniRule"/>
</dbReference>
<dbReference type="Gene3D" id="3.30.540.10">
    <property type="entry name" value="Fructose-1,6-Bisphosphatase, subunit A, domain 1"/>
    <property type="match status" value="1"/>
</dbReference>
<dbReference type="GO" id="GO:0050427">
    <property type="term" value="P:3'-phosphoadenosine 5'-phosphosulfate metabolic process"/>
    <property type="evidence" value="ECO:0007669"/>
    <property type="project" value="TreeGrafter"/>
</dbReference>
<feature type="binding site" evidence="4">
    <location>
        <position position="86"/>
    </location>
    <ligand>
        <name>Mg(2+)</name>
        <dbReference type="ChEBI" id="CHEBI:18420"/>
        <label>2</label>
    </ligand>
</feature>
<dbReference type="PROSITE" id="PS00629">
    <property type="entry name" value="IMP_1"/>
    <property type="match status" value="1"/>
</dbReference>
<feature type="binding site" evidence="4">
    <location>
        <position position="66"/>
    </location>
    <ligand>
        <name>Mg(2+)</name>
        <dbReference type="ChEBI" id="CHEBI:18420"/>
        <label>1</label>
    </ligand>
</feature>
<comment type="catalytic activity">
    <reaction evidence="1 4">
        <text>adenosine 3',5'-bisphosphate + H2O = AMP + phosphate</text>
        <dbReference type="Rhea" id="RHEA:10040"/>
        <dbReference type="ChEBI" id="CHEBI:15377"/>
        <dbReference type="ChEBI" id="CHEBI:43474"/>
        <dbReference type="ChEBI" id="CHEBI:58343"/>
        <dbReference type="ChEBI" id="CHEBI:456215"/>
        <dbReference type="EC" id="3.1.3.7"/>
    </reaction>
</comment>
<evidence type="ECO:0000256" key="1">
    <source>
        <dbReference type="ARBA" id="ARBA00001625"/>
    </source>
</evidence>
<accession>A0A9D1UYB7</accession>
<dbReference type="Pfam" id="PF00459">
    <property type="entry name" value="Inositol_P"/>
    <property type="match status" value="1"/>
</dbReference>
<dbReference type="HAMAP" id="MF_02095">
    <property type="entry name" value="CysQ"/>
    <property type="match status" value="1"/>
</dbReference>
<comment type="caution">
    <text evidence="6">The sequence shown here is derived from an EMBL/GenBank/DDBJ whole genome shotgun (WGS) entry which is preliminary data.</text>
</comment>
<evidence type="ECO:0000256" key="2">
    <source>
        <dbReference type="ARBA" id="ARBA00022723"/>
    </source>
</evidence>
<evidence type="ECO:0000313" key="7">
    <source>
        <dbReference type="Proteomes" id="UP000824202"/>
    </source>
</evidence>
<dbReference type="FunFam" id="3.40.190.80:FF:000005">
    <property type="entry name" value="3'(2'),5'-bisphosphate nucleotidase CysQ"/>
    <property type="match status" value="1"/>
</dbReference>
<gene>
    <name evidence="4 6" type="primary">cysQ</name>
    <name evidence="6" type="ORF">H9863_01125</name>
</gene>
<organism evidence="6 7">
    <name type="scientific">Candidatus Odoribacter faecigallinarum</name>
    <dbReference type="NCBI Taxonomy" id="2838706"/>
    <lineage>
        <taxon>Bacteria</taxon>
        <taxon>Pseudomonadati</taxon>
        <taxon>Bacteroidota</taxon>
        <taxon>Bacteroidia</taxon>
        <taxon>Bacteroidales</taxon>
        <taxon>Odoribacteraceae</taxon>
        <taxon>Odoribacter</taxon>
    </lineage>
</organism>
<comment type="cofactor">
    <cofactor evidence="4 5">
        <name>Mg(2+)</name>
        <dbReference type="ChEBI" id="CHEBI:18420"/>
    </cofactor>
</comment>
<feature type="binding site" evidence="4">
    <location>
        <position position="86"/>
    </location>
    <ligand>
        <name>Mg(2+)</name>
        <dbReference type="ChEBI" id="CHEBI:18420"/>
        <label>1</label>
    </ligand>
</feature>
<evidence type="ECO:0000313" key="6">
    <source>
        <dbReference type="EMBL" id="HIX02706.1"/>
    </source>
</evidence>
<evidence type="ECO:0000256" key="5">
    <source>
        <dbReference type="PIRSR" id="PIRSR600760-2"/>
    </source>
</evidence>
<proteinExistence type="inferred from homology"/>
<keyword evidence="4" id="KW-0472">Membrane</keyword>
<comment type="subcellular location">
    <subcellularLocation>
        <location evidence="4">Cell membrane</location>
        <topology evidence="4">Peripheral membrane protein</topology>
        <orientation evidence="4">Cytoplasmic side</orientation>
    </subcellularLocation>
</comment>
<feature type="binding site" evidence="4">
    <location>
        <position position="66"/>
    </location>
    <ligand>
        <name>substrate</name>
    </ligand>
</feature>
<protein>
    <recommendedName>
        <fullName evidence="4">3'(2'),5'-bisphosphate nucleotidase CysQ</fullName>
        <ecNumber evidence="4">3.1.3.7</ecNumber>
    </recommendedName>
    <alternativeName>
        <fullName evidence="4">3'(2'),5-bisphosphonucleoside 3'(2')-phosphohydrolase</fullName>
    </alternativeName>
    <alternativeName>
        <fullName evidence="4">3'-phosphoadenosine 5'-phosphate phosphatase</fullName>
        <shortName evidence="4">PAP phosphatase</shortName>
    </alternativeName>
</protein>
<dbReference type="GO" id="GO:0000287">
    <property type="term" value="F:magnesium ion binding"/>
    <property type="evidence" value="ECO:0007669"/>
    <property type="project" value="UniProtKB-UniRule"/>
</dbReference>
<feature type="binding site" evidence="5">
    <location>
        <position position="227"/>
    </location>
    <ligand>
        <name>Mg(2+)</name>
        <dbReference type="ChEBI" id="CHEBI:18420"/>
        <label>1</label>
        <note>catalytic</note>
    </ligand>
</feature>
<keyword evidence="2 4" id="KW-0479">Metal-binding</keyword>
<evidence type="ECO:0000256" key="4">
    <source>
        <dbReference type="HAMAP-Rule" id="MF_02095"/>
    </source>
</evidence>
<dbReference type="EC" id="3.1.3.7" evidence="4"/>
<dbReference type="AlphaFoldDB" id="A0A9D1UYB7"/>
<dbReference type="Gene3D" id="3.40.190.80">
    <property type="match status" value="1"/>
</dbReference>
<feature type="binding site" evidence="4">
    <location>
        <position position="89"/>
    </location>
    <ligand>
        <name>Mg(2+)</name>
        <dbReference type="ChEBI" id="CHEBI:18420"/>
        <label>2</label>
    </ligand>
</feature>